<evidence type="ECO:0000313" key="12">
    <source>
        <dbReference type="EMBL" id="MFD2183445.1"/>
    </source>
</evidence>
<feature type="chain" id="PRO_5047384013" evidence="10">
    <location>
        <begin position="35"/>
        <end position="235"/>
    </location>
</feature>
<evidence type="ECO:0000256" key="6">
    <source>
        <dbReference type="ARBA" id="ARBA00022960"/>
    </source>
</evidence>
<keyword evidence="12" id="KW-0012">Acyltransferase</keyword>
<reference evidence="13" key="1">
    <citation type="journal article" date="2019" name="Int. J. Syst. Evol. Microbiol.">
        <title>The Global Catalogue of Microorganisms (GCM) 10K type strain sequencing project: providing services to taxonomists for standard genome sequencing and annotation.</title>
        <authorList>
            <consortium name="The Broad Institute Genomics Platform"/>
            <consortium name="The Broad Institute Genome Sequencing Center for Infectious Disease"/>
            <person name="Wu L."/>
            <person name="Ma J."/>
        </authorList>
    </citation>
    <scope>NUCLEOTIDE SEQUENCE [LARGE SCALE GENOMIC DNA]</scope>
    <source>
        <strain evidence="13">CGMCC 1.6774</strain>
    </source>
</reference>
<dbReference type="CDD" id="cd16913">
    <property type="entry name" value="YkuD_like"/>
    <property type="match status" value="1"/>
</dbReference>
<dbReference type="PROSITE" id="PS51257">
    <property type="entry name" value="PROKAR_LIPOPROTEIN"/>
    <property type="match status" value="1"/>
</dbReference>
<dbReference type="RefSeq" id="WP_378478601.1">
    <property type="nucleotide sequence ID" value="NZ_JBHUIW010000017.1"/>
</dbReference>
<feature type="active site" description="Nucleophile" evidence="9">
    <location>
        <position position="190"/>
    </location>
</feature>
<evidence type="ECO:0000256" key="2">
    <source>
        <dbReference type="ARBA" id="ARBA00005992"/>
    </source>
</evidence>
<proteinExistence type="inferred from homology"/>
<dbReference type="InterPro" id="IPR005490">
    <property type="entry name" value="LD_TPept_cat_dom"/>
</dbReference>
<comment type="caution">
    <text evidence="12">The sequence shown here is derived from an EMBL/GenBank/DDBJ whole genome shotgun (WGS) entry which is preliminary data.</text>
</comment>
<dbReference type="InterPro" id="IPR050979">
    <property type="entry name" value="LD-transpeptidase"/>
</dbReference>
<dbReference type="EC" id="2.3.2.-" evidence="12"/>
<feature type="domain" description="L,D-TPase catalytic" evidence="11">
    <location>
        <begin position="81"/>
        <end position="214"/>
    </location>
</feature>
<dbReference type="PANTHER" id="PTHR30582">
    <property type="entry name" value="L,D-TRANSPEPTIDASE"/>
    <property type="match status" value="1"/>
</dbReference>
<evidence type="ECO:0000256" key="1">
    <source>
        <dbReference type="ARBA" id="ARBA00004752"/>
    </source>
</evidence>
<dbReference type="PROSITE" id="PS52029">
    <property type="entry name" value="LD_TPASE"/>
    <property type="match status" value="1"/>
</dbReference>
<keyword evidence="8 9" id="KW-0961">Cell wall biogenesis/degradation</keyword>
<keyword evidence="6 9" id="KW-0133">Cell shape</keyword>
<name>A0ABW5ALQ6_9BRAD</name>
<keyword evidence="4 12" id="KW-0808">Transferase</keyword>
<organism evidence="12 13">
    <name type="scientific">Rhodoplanes azumiensis</name>
    <dbReference type="NCBI Taxonomy" id="1897628"/>
    <lineage>
        <taxon>Bacteria</taxon>
        <taxon>Pseudomonadati</taxon>
        <taxon>Pseudomonadota</taxon>
        <taxon>Alphaproteobacteria</taxon>
        <taxon>Hyphomicrobiales</taxon>
        <taxon>Nitrobacteraceae</taxon>
        <taxon>Rhodoplanes</taxon>
    </lineage>
</organism>
<dbReference type="SUPFAM" id="SSF141523">
    <property type="entry name" value="L,D-transpeptidase catalytic domain-like"/>
    <property type="match status" value="1"/>
</dbReference>
<evidence type="ECO:0000256" key="10">
    <source>
        <dbReference type="SAM" id="SignalP"/>
    </source>
</evidence>
<dbReference type="EMBL" id="JBHUIW010000017">
    <property type="protein sequence ID" value="MFD2183445.1"/>
    <property type="molecule type" value="Genomic_DNA"/>
</dbReference>
<evidence type="ECO:0000256" key="4">
    <source>
        <dbReference type="ARBA" id="ARBA00022679"/>
    </source>
</evidence>
<keyword evidence="3" id="KW-0328">Glycosyltransferase</keyword>
<dbReference type="InterPro" id="IPR038063">
    <property type="entry name" value="Transpep_catalytic_dom"/>
</dbReference>
<feature type="active site" description="Proton donor/acceptor" evidence="9">
    <location>
        <position position="174"/>
    </location>
</feature>
<dbReference type="GO" id="GO:0016746">
    <property type="term" value="F:acyltransferase activity"/>
    <property type="evidence" value="ECO:0007669"/>
    <property type="project" value="UniProtKB-KW"/>
</dbReference>
<evidence type="ECO:0000256" key="5">
    <source>
        <dbReference type="ARBA" id="ARBA00022801"/>
    </source>
</evidence>
<evidence type="ECO:0000313" key="13">
    <source>
        <dbReference type="Proteomes" id="UP001597314"/>
    </source>
</evidence>
<dbReference type="Proteomes" id="UP001597314">
    <property type="component" value="Unassembled WGS sequence"/>
</dbReference>
<evidence type="ECO:0000256" key="7">
    <source>
        <dbReference type="ARBA" id="ARBA00022984"/>
    </source>
</evidence>
<dbReference type="PANTHER" id="PTHR30582:SF24">
    <property type="entry name" value="L,D-TRANSPEPTIDASE ERFK_SRFK-RELATED"/>
    <property type="match status" value="1"/>
</dbReference>
<evidence type="ECO:0000256" key="8">
    <source>
        <dbReference type="ARBA" id="ARBA00023316"/>
    </source>
</evidence>
<keyword evidence="7 9" id="KW-0573">Peptidoglycan synthesis</keyword>
<evidence type="ECO:0000256" key="9">
    <source>
        <dbReference type="PROSITE-ProRule" id="PRU01373"/>
    </source>
</evidence>
<gene>
    <name evidence="12" type="ORF">ACFSOX_14905</name>
</gene>
<comment type="similarity">
    <text evidence="2">Belongs to the YkuD family.</text>
</comment>
<accession>A0ABW5ALQ6</accession>
<sequence>MSRPKYRNGMGPAMIPKAIVVVLAGLSLGACVTAATPEPAPEASLKPRDRELLARAPYQKASIPAPYQRHIVDYHRNEAPGTIVVDSDARFLYFVLPNRKAIRYGVTVGEEALAFSGIAKVGNMAEWPNWTPTPDIHKRIEGLPAHVPGGPANPLGARALYLYANGKDTLYRIHGTNQPEYIGSAISSGCIRMTNEDVIDLYSRVKTGTTVVVLAPGTGQPSPMSGAKVAGLGNN</sequence>
<keyword evidence="13" id="KW-1185">Reference proteome</keyword>
<evidence type="ECO:0000259" key="11">
    <source>
        <dbReference type="PROSITE" id="PS52029"/>
    </source>
</evidence>
<dbReference type="Gene3D" id="2.40.440.10">
    <property type="entry name" value="L,D-transpeptidase catalytic domain-like"/>
    <property type="match status" value="1"/>
</dbReference>
<evidence type="ECO:0000256" key="3">
    <source>
        <dbReference type="ARBA" id="ARBA00022676"/>
    </source>
</evidence>
<dbReference type="Pfam" id="PF03734">
    <property type="entry name" value="YkuD"/>
    <property type="match status" value="1"/>
</dbReference>
<keyword evidence="5" id="KW-0378">Hydrolase</keyword>
<feature type="signal peptide" evidence="10">
    <location>
        <begin position="1"/>
        <end position="34"/>
    </location>
</feature>
<protein>
    <submittedName>
        <fullName evidence="12">L,D-transpeptidase</fullName>
        <ecNumber evidence="12">2.3.2.-</ecNumber>
    </submittedName>
</protein>
<comment type="pathway">
    <text evidence="1 9">Cell wall biogenesis; peptidoglycan biosynthesis.</text>
</comment>
<keyword evidence="10" id="KW-0732">Signal</keyword>